<accession>A0A6C0JQ56</accession>
<dbReference type="AlphaFoldDB" id="A0A6C0JQ56"/>
<organism evidence="1">
    <name type="scientific">viral metagenome</name>
    <dbReference type="NCBI Taxonomy" id="1070528"/>
    <lineage>
        <taxon>unclassified sequences</taxon>
        <taxon>metagenomes</taxon>
        <taxon>organismal metagenomes</taxon>
    </lineage>
</organism>
<protein>
    <recommendedName>
        <fullName evidence="2">Mitochondrial resolvase Ydc2 catalytic domain-containing protein</fullName>
    </recommendedName>
</protein>
<dbReference type="InterPro" id="IPR012337">
    <property type="entry name" value="RNaseH-like_sf"/>
</dbReference>
<evidence type="ECO:0008006" key="2">
    <source>
        <dbReference type="Google" id="ProtNLM"/>
    </source>
</evidence>
<name>A0A6C0JQ56_9ZZZZ</name>
<reference evidence="1" key="1">
    <citation type="journal article" date="2020" name="Nature">
        <title>Giant virus diversity and host interactions through global metagenomics.</title>
        <authorList>
            <person name="Schulz F."/>
            <person name="Roux S."/>
            <person name="Paez-Espino D."/>
            <person name="Jungbluth S."/>
            <person name="Walsh D.A."/>
            <person name="Denef V.J."/>
            <person name="McMahon K.D."/>
            <person name="Konstantinidis K.T."/>
            <person name="Eloe-Fadrosh E.A."/>
            <person name="Kyrpides N.C."/>
            <person name="Woyke T."/>
        </authorList>
    </citation>
    <scope>NUCLEOTIDE SEQUENCE</scope>
    <source>
        <strain evidence="1">GVMAG-S-1038524-41</strain>
    </source>
</reference>
<sequence>MISQKINEDTLWIASFDIGSVNFAFYIEEMNRKNLESIKNISSNKRYNDNGTPTKEMKKILDAIYKNGKTILHKNSDISKNCVKGKKLDPNTFHNMTDLLDSYSEYWDKCCCFVVEAQMNFGKMKSNPKALKLGHHCQSYFLFRYGRFKEVVEFPAYHKTQVLGCEKIKGKPCKNGKYRWKSIDKPARKKWSVVKAKEILKYRGEEEVLEKIKTVKKADDLADTLLQLMSFKYLCFVDKSI</sequence>
<evidence type="ECO:0000313" key="1">
    <source>
        <dbReference type="EMBL" id="QHU07011.1"/>
    </source>
</evidence>
<dbReference type="SUPFAM" id="SSF53098">
    <property type="entry name" value="Ribonuclease H-like"/>
    <property type="match status" value="1"/>
</dbReference>
<dbReference type="EMBL" id="MN740670">
    <property type="protein sequence ID" value="QHU07011.1"/>
    <property type="molecule type" value="Genomic_DNA"/>
</dbReference>
<proteinExistence type="predicted"/>